<dbReference type="EMBL" id="RCZC01000003">
    <property type="protein sequence ID" value="TPG52959.1"/>
    <property type="molecule type" value="Genomic_DNA"/>
</dbReference>
<feature type="transmembrane region" description="Helical" evidence="1">
    <location>
        <begin position="92"/>
        <end position="114"/>
    </location>
</feature>
<name>A0A502FU96_9SPHN</name>
<dbReference type="Proteomes" id="UP000319931">
    <property type="component" value="Unassembled WGS sequence"/>
</dbReference>
<proteinExistence type="predicted"/>
<keyword evidence="1" id="KW-1133">Transmembrane helix</keyword>
<protein>
    <submittedName>
        <fullName evidence="2">Uncharacterized protein</fullName>
    </submittedName>
</protein>
<keyword evidence="3" id="KW-1185">Reference proteome</keyword>
<organism evidence="2 3">
    <name type="scientific">Sphingomonas glacialis</name>
    <dbReference type="NCBI Taxonomy" id="658225"/>
    <lineage>
        <taxon>Bacteria</taxon>
        <taxon>Pseudomonadati</taxon>
        <taxon>Pseudomonadota</taxon>
        <taxon>Alphaproteobacteria</taxon>
        <taxon>Sphingomonadales</taxon>
        <taxon>Sphingomonadaceae</taxon>
        <taxon>Sphingomonas</taxon>
    </lineage>
</organism>
<keyword evidence="1" id="KW-0812">Transmembrane</keyword>
<feature type="transmembrane region" description="Helical" evidence="1">
    <location>
        <begin position="65"/>
        <end position="86"/>
    </location>
</feature>
<feature type="transmembrane region" description="Helical" evidence="1">
    <location>
        <begin position="162"/>
        <end position="179"/>
    </location>
</feature>
<sequence>MPASVAGFEETMMTNATRTHQADLLWILLFTIASTLTTLIFACATPFPALAALAAVHLDRRDGVLLMLAAWAVSQAIGFCALGYPWDAATALTGVAIGTAAVAGTIVASVVDTYVPARSTLARLAIAYVAAFATFKLGILFWAPVIGHADVALSLPILERQFVRYAVILAVFYALYRLLTAMGVPAPDAAPRTVLA</sequence>
<evidence type="ECO:0000313" key="2">
    <source>
        <dbReference type="EMBL" id="TPG52959.1"/>
    </source>
</evidence>
<feature type="transmembrane region" description="Helical" evidence="1">
    <location>
        <begin position="24"/>
        <end position="53"/>
    </location>
</feature>
<dbReference type="AlphaFoldDB" id="A0A502FU96"/>
<accession>A0A502FU96</accession>
<gene>
    <name evidence="2" type="ORF">EAH76_14030</name>
</gene>
<comment type="caution">
    <text evidence="2">The sequence shown here is derived from an EMBL/GenBank/DDBJ whole genome shotgun (WGS) entry which is preliminary data.</text>
</comment>
<keyword evidence="1" id="KW-0472">Membrane</keyword>
<evidence type="ECO:0000256" key="1">
    <source>
        <dbReference type="SAM" id="Phobius"/>
    </source>
</evidence>
<feature type="transmembrane region" description="Helical" evidence="1">
    <location>
        <begin position="121"/>
        <end position="142"/>
    </location>
</feature>
<reference evidence="2 3" key="1">
    <citation type="journal article" date="2019" name="Environ. Microbiol.">
        <title>Species interactions and distinct microbial communities in high Arctic permafrost affected cryosols are associated with the CH4 and CO2 gas fluxes.</title>
        <authorList>
            <person name="Altshuler I."/>
            <person name="Hamel J."/>
            <person name="Turney S."/>
            <person name="Magnuson E."/>
            <person name="Levesque R."/>
            <person name="Greer C."/>
            <person name="Whyte L.G."/>
        </authorList>
    </citation>
    <scope>NUCLEOTIDE SEQUENCE [LARGE SCALE GENOMIC DNA]</scope>
    <source>
        <strain evidence="2 3">E6.1</strain>
    </source>
</reference>
<evidence type="ECO:0000313" key="3">
    <source>
        <dbReference type="Proteomes" id="UP000319931"/>
    </source>
</evidence>